<name>E8TCY6_MESCW</name>
<feature type="chain" id="PRO_5003227662" description="Secreted protein" evidence="2">
    <location>
        <begin position="22"/>
        <end position="105"/>
    </location>
</feature>
<organism evidence="3 4">
    <name type="scientific">Mesorhizobium ciceri biovar biserrulae (strain HAMBI 2942 / LMG 23838 / WSM1271)</name>
    <dbReference type="NCBI Taxonomy" id="765698"/>
    <lineage>
        <taxon>Bacteria</taxon>
        <taxon>Pseudomonadati</taxon>
        <taxon>Pseudomonadota</taxon>
        <taxon>Alphaproteobacteria</taxon>
        <taxon>Hyphomicrobiales</taxon>
        <taxon>Phyllobacteriaceae</taxon>
        <taxon>Mesorhizobium</taxon>
    </lineage>
</organism>
<reference evidence="4" key="1">
    <citation type="submission" date="2011-01" db="EMBL/GenBank/DDBJ databases">
        <title>Complete sequence of chromosome of Mesorhizobium ciceri bv. biserrulae WSM1271.</title>
        <authorList>
            <person name="Lucas S."/>
            <person name="Copeland A."/>
            <person name="Lapidus A."/>
            <person name="Cheng J.-F."/>
            <person name="Goodwin L."/>
            <person name="Pitluck S."/>
            <person name="Teshima H."/>
            <person name="Detter J.C."/>
            <person name="Han C."/>
            <person name="Tapia R."/>
            <person name="Land M."/>
            <person name="Hauser L."/>
            <person name="Kyrpides N."/>
            <person name="Ivanova N."/>
            <person name="Nandasena K."/>
            <person name="Reeve W.G."/>
            <person name="Howieson J.G."/>
            <person name="O'Hara G."/>
            <person name="Tiwari R.P."/>
            <person name="Woyke T."/>
        </authorList>
    </citation>
    <scope>NUCLEOTIDE SEQUENCE [LARGE SCALE GENOMIC DNA]</scope>
    <source>
        <strain evidence="4">HAMBI 2942 / LMG 23838 / WSM1271</strain>
    </source>
</reference>
<feature type="signal peptide" evidence="2">
    <location>
        <begin position="1"/>
        <end position="21"/>
    </location>
</feature>
<evidence type="ECO:0000256" key="1">
    <source>
        <dbReference type="SAM" id="MobiDB-lite"/>
    </source>
</evidence>
<sequence precursor="true">MFMKILAASALTIGLATSAMAQSNGTSGTDGSGGSGKSVTVDPNTPASPNTVDPGTTNSTTVAPGATNSNADENCPAHPQGAQPDASGTSPGTTAPTVNDNHCGK</sequence>
<dbReference type="HOGENOM" id="CLU_2274009_0_0_5"/>
<feature type="compositionally biased region" description="Polar residues" evidence="1">
    <location>
        <begin position="86"/>
        <end position="105"/>
    </location>
</feature>
<proteinExistence type="predicted"/>
<dbReference type="Proteomes" id="UP000007471">
    <property type="component" value="Chromosome"/>
</dbReference>
<dbReference type="AlphaFoldDB" id="E8TCY6"/>
<evidence type="ECO:0000256" key="2">
    <source>
        <dbReference type="SAM" id="SignalP"/>
    </source>
</evidence>
<dbReference type="KEGG" id="mci:Mesci_2982"/>
<accession>E8TCY6</accession>
<dbReference type="EMBL" id="CP002447">
    <property type="protein sequence ID" value="ADV12111.1"/>
    <property type="molecule type" value="Genomic_DNA"/>
</dbReference>
<evidence type="ECO:0000313" key="3">
    <source>
        <dbReference type="EMBL" id="ADV12111.1"/>
    </source>
</evidence>
<evidence type="ECO:0000313" key="4">
    <source>
        <dbReference type="Proteomes" id="UP000007471"/>
    </source>
</evidence>
<feature type="compositionally biased region" description="Polar residues" evidence="1">
    <location>
        <begin position="41"/>
        <end position="72"/>
    </location>
</feature>
<evidence type="ECO:0008006" key="5">
    <source>
        <dbReference type="Google" id="ProtNLM"/>
    </source>
</evidence>
<gene>
    <name evidence="3" type="ordered locus">Mesci_2982</name>
</gene>
<dbReference type="OrthoDB" id="8082703at2"/>
<dbReference type="PATRIC" id="fig|765698.3.peg.3469"/>
<protein>
    <recommendedName>
        <fullName evidence="5">Secreted protein</fullName>
    </recommendedName>
</protein>
<keyword evidence="2" id="KW-0732">Signal</keyword>
<dbReference type="RefSeq" id="WP_013530794.1">
    <property type="nucleotide sequence ID" value="NC_014923.1"/>
</dbReference>
<feature type="region of interest" description="Disordered" evidence="1">
    <location>
        <begin position="21"/>
        <end position="105"/>
    </location>
</feature>